<dbReference type="InterPro" id="IPR000550">
    <property type="entry name" value="Hppk"/>
</dbReference>
<evidence type="ECO:0000256" key="3">
    <source>
        <dbReference type="ARBA" id="ARBA00013253"/>
    </source>
</evidence>
<keyword evidence="15" id="KW-1185">Reference proteome</keyword>
<dbReference type="OrthoDB" id="1013594at2"/>
<reference evidence="14 15" key="1">
    <citation type="submission" date="2018-04" db="EMBL/GenBank/DDBJ databases">
        <title>Genomic Encyclopedia of Type Strains, Phase IV (KMG-IV): sequencing the most valuable type-strain genomes for metagenomic binning, comparative biology and taxonomic classification.</title>
        <authorList>
            <person name="Goeker M."/>
        </authorList>
    </citation>
    <scope>NUCLEOTIDE SEQUENCE [LARGE SCALE GENOMIC DNA]</scope>
    <source>
        <strain evidence="14 15">DSM 28520</strain>
    </source>
</reference>
<evidence type="ECO:0000256" key="4">
    <source>
        <dbReference type="ARBA" id="ARBA00016218"/>
    </source>
</evidence>
<accession>A0A2U1FMN3</accession>
<dbReference type="SUPFAM" id="SSF55083">
    <property type="entry name" value="6-hydroxymethyl-7,8-dihydropterin pyrophosphokinase, HPPK"/>
    <property type="match status" value="1"/>
</dbReference>
<dbReference type="RefSeq" id="WP_116678725.1">
    <property type="nucleotide sequence ID" value="NZ_JBHACE010000028.1"/>
</dbReference>
<comment type="caution">
    <text evidence="14">The sequence shown here is derived from an EMBL/GenBank/DDBJ whole genome shotgun (WGS) entry which is preliminary data.</text>
</comment>
<keyword evidence="5" id="KW-0808">Transferase</keyword>
<protein>
    <recommendedName>
        <fullName evidence="4">2-amino-4-hydroxy-6-hydroxymethyldihydropteridine pyrophosphokinase</fullName>
        <ecNumber evidence="3">2.7.6.3</ecNumber>
    </recommendedName>
    <alternativeName>
        <fullName evidence="11">6-hydroxymethyl-7,8-dihydropterin pyrophosphokinase</fullName>
    </alternativeName>
    <alternativeName>
        <fullName evidence="12">7,8-dihydro-6-hydroxymethylpterin-pyrophosphokinase</fullName>
    </alternativeName>
</protein>
<dbReference type="Pfam" id="PF01288">
    <property type="entry name" value="HPPK"/>
    <property type="match status" value="1"/>
</dbReference>
<dbReference type="AlphaFoldDB" id="A0A2U1FMN3"/>
<comment type="pathway">
    <text evidence="1">Cofactor biosynthesis; tetrahydrofolate biosynthesis; 2-amino-4-hydroxy-6-hydroxymethyl-7,8-dihydropteridine diphosphate from 7,8-dihydroneopterin triphosphate: step 4/4.</text>
</comment>
<dbReference type="GO" id="GO:0005524">
    <property type="term" value="F:ATP binding"/>
    <property type="evidence" value="ECO:0007669"/>
    <property type="project" value="UniProtKB-KW"/>
</dbReference>
<evidence type="ECO:0000313" key="15">
    <source>
        <dbReference type="Proteomes" id="UP000245462"/>
    </source>
</evidence>
<gene>
    <name evidence="14" type="ORF">C7382_103115</name>
</gene>
<comment type="function">
    <text evidence="10">Catalyzes the transfer of pyrophosphate from adenosine triphosphate (ATP) to 6-hydroxymethyl-7,8-dihydropterin, an enzymatic step in folate biosynthesis pathway.</text>
</comment>
<dbReference type="Gene3D" id="3.30.70.560">
    <property type="entry name" value="7,8-Dihydro-6-hydroxymethylpterin-pyrophosphokinase HPPK"/>
    <property type="match status" value="1"/>
</dbReference>
<dbReference type="PANTHER" id="PTHR43071">
    <property type="entry name" value="2-AMINO-4-HYDROXY-6-HYDROXYMETHYLDIHYDROPTERIDINE PYROPHOSPHOKINASE"/>
    <property type="match status" value="1"/>
</dbReference>
<evidence type="ECO:0000256" key="8">
    <source>
        <dbReference type="ARBA" id="ARBA00022840"/>
    </source>
</evidence>
<proteinExistence type="inferred from homology"/>
<evidence type="ECO:0000256" key="10">
    <source>
        <dbReference type="ARBA" id="ARBA00029409"/>
    </source>
</evidence>
<sequence length="253" mass="28030">MSTHRVVISIGSNSAADVHVPAAMDLLRHSYQGIRFSTPLETEPINFPFPSGPFTNVTADFYSDESPEAICRNLKDMESHLGRIRTKPFDGRVAIDLDLIIWDSQIMKDIDYSRPYIQAGLRELGININTQFNMMKESKSEAFFHAQPNNWNCAQSIQKGLQEVTGMTDEEIEAQYRSKGGGRAEGGLCGALYAANCILEAKSLKPVTQEFEAYAGATTCRALKGELKFPCIQCVRLAENLAEQRLSSLPTEG</sequence>
<feature type="domain" description="7,8-dihydro-6-hydroxymethylpterin-pyrophosphokinase" evidence="13">
    <location>
        <begin position="7"/>
        <end position="110"/>
    </location>
</feature>
<comment type="similarity">
    <text evidence="2">Belongs to the HPPK family.</text>
</comment>
<dbReference type="InterPro" id="IPR035907">
    <property type="entry name" value="Hppk_sf"/>
</dbReference>
<dbReference type="GeneID" id="94550177"/>
<dbReference type="GO" id="GO:0003848">
    <property type="term" value="F:2-amino-4-hydroxy-6-hydroxymethyldihydropteridine diphosphokinase activity"/>
    <property type="evidence" value="ECO:0007669"/>
    <property type="project" value="UniProtKB-EC"/>
</dbReference>
<dbReference type="Proteomes" id="UP000245462">
    <property type="component" value="Unassembled WGS sequence"/>
</dbReference>
<evidence type="ECO:0000256" key="7">
    <source>
        <dbReference type="ARBA" id="ARBA00022777"/>
    </source>
</evidence>
<dbReference type="EC" id="2.7.6.3" evidence="3"/>
<dbReference type="GO" id="GO:0046656">
    <property type="term" value="P:folic acid biosynthetic process"/>
    <property type="evidence" value="ECO:0007669"/>
    <property type="project" value="UniProtKB-KW"/>
</dbReference>
<name>A0A2U1FMN3_9PORP</name>
<evidence type="ECO:0000256" key="2">
    <source>
        <dbReference type="ARBA" id="ARBA00005810"/>
    </source>
</evidence>
<evidence type="ECO:0000256" key="11">
    <source>
        <dbReference type="ARBA" id="ARBA00029766"/>
    </source>
</evidence>
<dbReference type="UniPathway" id="UPA00077">
    <property type="reaction ID" value="UER00155"/>
</dbReference>
<evidence type="ECO:0000256" key="9">
    <source>
        <dbReference type="ARBA" id="ARBA00022909"/>
    </source>
</evidence>
<evidence type="ECO:0000259" key="13">
    <source>
        <dbReference type="Pfam" id="PF01288"/>
    </source>
</evidence>
<keyword evidence="8" id="KW-0067">ATP-binding</keyword>
<organism evidence="14 15">
    <name type="scientific">Porphyromonas loveana</name>
    <dbReference type="NCBI Taxonomy" id="1884669"/>
    <lineage>
        <taxon>Bacteria</taxon>
        <taxon>Pseudomonadati</taxon>
        <taxon>Bacteroidota</taxon>
        <taxon>Bacteroidia</taxon>
        <taxon>Bacteroidales</taxon>
        <taxon>Porphyromonadaceae</taxon>
        <taxon>Porphyromonas</taxon>
    </lineage>
</organism>
<dbReference type="PANTHER" id="PTHR43071:SF1">
    <property type="entry name" value="2-AMINO-4-HYDROXY-6-HYDROXYMETHYLDIHYDROPTERIDINE PYROPHOSPHOKINASE"/>
    <property type="match status" value="1"/>
</dbReference>
<evidence type="ECO:0000256" key="1">
    <source>
        <dbReference type="ARBA" id="ARBA00005051"/>
    </source>
</evidence>
<dbReference type="GO" id="GO:0046654">
    <property type="term" value="P:tetrahydrofolate biosynthetic process"/>
    <property type="evidence" value="ECO:0007669"/>
    <property type="project" value="UniProtKB-UniPathway"/>
</dbReference>
<evidence type="ECO:0000256" key="5">
    <source>
        <dbReference type="ARBA" id="ARBA00022679"/>
    </source>
</evidence>
<evidence type="ECO:0000256" key="6">
    <source>
        <dbReference type="ARBA" id="ARBA00022741"/>
    </source>
</evidence>
<evidence type="ECO:0000313" key="14">
    <source>
        <dbReference type="EMBL" id="PVZ13419.1"/>
    </source>
</evidence>
<dbReference type="GO" id="GO:0016301">
    <property type="term" value="F:kinase activity"/>
    <property type="evidence" value="ECO:0007669"/>
    <property type="project" value="UniProtKB-KW"/>
</dbReference>
<keyword evidence="6" id="KW-0547">Nucleotide-binding</keyword>
<dbReference type="EMBL" id="QEKY01000003">
    <property type="protein sequence ID" value="PVZ13419.1"/>
    <property type="molecule type" value="Genomic_DNA"/>
</dbReference>
<keyword evidence="7 14" id="KW-0418">Kinase</keyword>
<keyword evidence="9" id="KW-0289">Folate biosynthesis</keyword>
<evidence type="ECO:0000256" key="12">
    <source>
        <dbReference type="ARBA" id="ARBA00033413"/>
    </source>
</evidence>